<dbReference type="PANTHER" id="PTHR11956">
    <property type="entry name" value="ARGINYL-TRNA SYNTHETASE"/>
    <property type="match status" value="1"/>
</dbReference>
<gene>
    <name evidence="16" type="ORF">PBRA_000711</name>
</gene>
<keyword evidence="8 13" id="KW-0067">ATP-binding</keyword>
<dbReference type="Gene3D" id="3.40.50.620">
    <property type="entry name" value="HUPs"/>
    <property type="match status" value="1"/>
</dbReference>
<comment type="subunit">
    <text evidence="3">Monomer.</text>
</comment>
<dbReference type="Proteomes" id="UP000039324">
    <property type="component" value="Unassembled WGS sequence"/>
</dbReference>
<dbReference type="SUPFAM" id="SSF52374">
    <property type="entry name" value="Nucleotidylyl transferase"/>
    <property type="match status" value="1"/>
</dbReference>
<dbReference type="GO" id="GO:0004814">
    <property type="term" value="F:arginine-tRNA ligase activity"/>
    <property type="evidence" value="ECO:0007669"/>
    <property type="project" value="UniProtKB-EC"/>
</dbReference>
<dbReference type="STRING" id="37360.A0A0G4IQD7"/>
<dbReference type="SMART" id="SM00836">
    <property type="entry name" value="DALR_1"/>
    <property type="match status" value="1"/>
</dbReference>
<comment type="catalytic activity">
    <reaction evidence="12">
        <text>tRNA(Arg) + L-arginine + ATP = L-arginyl-tRNA(Arg) + AMP + diphosphate</text>
        <dbReference type="Rhea" id="RHEA:20301"/>
        <dbReference type="Rhea" id="RHEA-COMP:9658"/>
        <dbReference type="Rhea" id="RHEA-COMP:9673"/>
        <dbReference type="ChEBI" id="CHEBI:30616"/>
        <dbReference type="ChEBI" id="CHEBI:32682"/>
        <dbReference type="ChEBI" id="CHEBI:33019"/>
        <dbReference type="ChEBI" id="CHEBI:78442"/>
        <dbReference type="ChEBI" id="CHEBI:78513"/>
        <dbReference type="ChEBI" id="CHEBI:456215"/>
        <dbReference type="EC" id="6.1.1.19"/>
    </reaction>
</comment>
<dbReference type="CDD" id="cd00671">
    <property type="entry name" value="ArgRS_core"/>
    <property type="match status" value="1"/>
</dbReference>
<evidence type="ECO:0000256" key="8">
    <source>
        <dbReference type="ARBA" id="ARBA00022840"/>
    </source>
</evidence>
<dbReference type="InterPro" id="IPR008909">
    <property type="entry name" value="DALR_anticod-bd"/>
</dbReference>
<dbReference type="SUPFAM" id="SSF47323">
    <property type="entry name" value="Anticodon-binding domain of a subclass of class I aminoacyl-tRNA synthetases"/>
    <property type="match status" value="1"/>
</dbReference>
<protein>
    <recommendedName>
        <fullName evidence="4">arginine--tRNA ligase</fullName>
        <ecNumber evidence="4">6.1.1.19</ecNumber>
    </recommendedName>
    <alternativeName>
        <fullName evidence="11">Arginyl-tRNA synthetase</fullName>
    </alternativeName>
</protein>
<evidence type="ECO:0000256" key="7">
    <source>
        <dbReference type="ARBA" id="ARBA00022741"/>
    </source>
</evidence>
<dbReference type="GO" id="GO:0005737">
    <property type="term" value="C:cytoplasm"/>
    <property type="evidence" value="ECO:0007669"/>
    <property type="project" value="UniProtKB-SubCell"/>
</dbReference>
<evidence type="ECO:0000256" key="5">
    <source>
        <dbReference type="ARBA" id="ARBA00022490"/>
    </source>
</evidence>
<dbReference type="Pfam" id="PF00750">
    <property type="entry name" value="tRNA-synt_1d"/>
    <property type="match status" value="1"/>
</dbReference>
<dbReference type="InterPro" id="IPR001278">
    <property type="entry name" value="Arg-tRNA-ligase"/>
</dbReference>
<evidence type="ECO:0000256" key="3">
    <source>
        <dbReference type="ARBA" id="ARBA00011245"/>
    </source>
</evidence>
<dbReference type="PANTHER" id="PTHR11956:SF5">
    <property type="entry name" value="ARGININE--TRNA LIGASE, CYTOPLASMIC"/>
    <property type="match status" value="1"/>
</dbReference>
<keyword evidence="6 13" id="KW-0436">Ligase</keyword>
<name>A0A0G4IQD7_PLABS</name>
<feature type="non-terminal residue" evidence="16">
    <location>
        <position position="1"/>
    </location>
</feature>
<organism evidence="16 17">
    <name type="scientific">Plasmodiophora brassicae</name>
    <name type="common">Clubroot disease agent</name>
    <dbReference type="NCBI Taxonomy" id="37360"/>
    <lineage>
        <taxon>Eukaryota</taxon>
        <taxon>Sar</taxon>
        <taxon>Rhizaria</taxon>
        <taxon>Endomyxa</taxon>
        <taxon>Phytomyxea</taxon>
        <taxon>Plasmodiophorida</taxon>
        <taxon>Plasmodiophoridae</taxon>
        <taxon>Plasmodiophora</taxon>
    </lineage>
</organism>
<dbReference type="EMBL" id="CDSF01000079">
    <property type="protein sequence ID" value="CEO97366.1"/>
    <property type="molecule type" value="Genomic_DNA"/>
</dbReference>
<dbReference type="FunFam" id="3.40.50.620:FF:000116">
    <property type="entry name" value="Arginine--tRNA ligase"/>
    <property type="match status" value="1"/>
</dbReference>
<dbReference type="SUPFAM" id="SSF55190">
    <property type="entry name" value="Arginyl-tRNA synthetase (ArgRS), N-terminal 'additional' domain"/>
    <property type="match status" value="1"/>
</dbReference>
<dbReference type="PRINTS" id="PR01038">
    <property type="entry name" value="TRNASYNTHARG"/>
</dbReference>
<keyword evidence="17" id="KW-1185">Reference proteome</keyword>
<sequence length="578" mass="64916">LMALSLRRDVSSVFGRALRRALPDLSAEQVSSIAVAKVCDSRQARGHYQCDAALRLRDRGESTRAVADRIVGELRDPMFEHADVGGPGFISVTFDNHFLAERLRNFRLDPVRRLSGADRKRIIVDMSSPNVAKRMHVGHLRSTVIGEAIAQLLIAQGHDVVKVNHVGDFGTQFGLILAMLRKKNVDVNTLDIDQVEEVYREAKRLAEQSKEFAADAHRCVVALQKGDPEATMVWTAVKDVSRAEYNRLYERLGIHNLIERGESSYQSLLPETVRDLVDLGIARETDGAICIFEPSSSESDEDGFPLIIRKSDGGFTYDTTDLAAIRYRFTEERADHVIYLTDKGQSEHFRKVFEAARRAQWVPPDAVCEFIGFGIMLGEDGKRFRTRDGGAVRLDYLLDQAVKRARHVIEGRDELIPNLDVDETAVAVGVSAVRYADLSRQRESDMVFSLEAMLDLKGNTSVYLQYALCRINSILRQCAGRCEFKDFDGLSIATDEERDVAVHVLRYDDVLDDASKSLQPHLLCHWAFSLASALNFMYQRCPVVGDPRMKPRSQLLFLAGTTLRHAFNVLGINALERM</sequence>
<dbReference type="Pfam" id="PF03485">
    <property type="entry name" value="Arg_tRNA_synt_N"/>
    <property type="match status" value="1"/>
</dbReference>
<evidence type="ECO:0000259" key="14">
    <source>
        <dbReference type="SMART" id="SM00836"/>
    </source>
</evidence>
<dbReference type="InterPro" id="IPR014729">
    <property type="entry name" value="Rossmann-like_a/b/a_fold"/>
</dbReference>
<evidence type="ECO:0000256" key="10">
    <source>
        <dbReference type="ARBA" id="ARBA00023146"/>
    </source>
</evidence>
<evidence type="ECO:0000256" key="2">
    <source>
        <dbReference type="ARBA" id="ARBA00005594"/>
    </source>
</evidence>
<dbReference type="OrthoDB" id="68056at2759"/>
<dbReference type="PROSITE" id="PS00178">
    <property type="entry name" value="AA_TRNA_LIGASE_I"/>
    <property type="match status" value="1"/>
</dbReference>
<dbReference type="EC" id="6.1.1.19" evidence="4"/>
<dbReference type="OMA" id="HHIGDWG"/>
<evidence type="ECO:0000256" key="13">
    <source>
        <dbReference type="RuleBase" id="RU363038"/>
    </source>
</evidence>
<keyword evidence="9 13" id="KW-0648">Protein biosynthesis</keyword>
<evidence type="ECO:0000256" key="6">
    <source>
        <dbReference type="ARBA" id="ARBA00022598"/>
    </source>
</evidence>
<evidence type="ECO:0000256" key="1">
    <source>
        <dbReference type="ARBA" id="ARBA00004496"/>
    </source>
</evidence>
<dbReference type="NCBIfam" id="TIGR00456">
    <property type="entry name" value="argS"/>
    <property type="match status" value="1"/>
</dbReference>
<evidence type="ECO:0000256" key="9">
    <source>
        <dbReference type="ARBA" id="ARBA00022917"/>
    </source>
</evidence>
<proteinExistence type="inferred from homology"/>
<dbReference type="Pfam" id="PF05746">
    <property type="entry name" value="DALR_1"/>
    <property type="match status" value="1"/>
</dbReference>
<reference evidence="16 17" key="1">
    <citation type="submission" date="2015-02" db="EMBL/GenBank/DDBJ databases">
        <authorList>
            <person name="Chooi Y.-H."/>
        </authorList>
    </citation>
    <scope>NUCLEOTIDE SEQUENCE [LARGE SCALE GENOMIC DNA]</scope>
    <source>
        <strain evidence="16">E3</strain>
    </source>
</reference>
<dbReference type="FunFam" id="1.10.730.10:FF:000006">
    <property type="entry name" value="Arginyl-tRNA synthetase 2, mitochondrial"/>
    <property type="match status" value="1"/>
</dbReference>
<dbReference type="GO" id="GO:0005524">
    <property type="term" value="F:ATP binding"/>
    <property type="evidence" value="ECO:0007669"/>
    <property type="project" value="UniProtKB-KW"/>
</dbReference>
<keyword evidence="7 13" id="KW-0547">Nucleotide-binding</keyword>
<dbReference type="HAMAP" id="MF_00123">
    <property type="entry name" value="Arg_tRNA_synth"/>
    <property type="match status" value="1"/>
</dbReference>
<dbReference type="Gene3D" id="1.10.730.10">
    <property type="entry name" value="Isoleucyl-tRNA Synthetase, Domain 1"/>
    <property type="match status" value="1"/>
</dbReference>
<dbReference type="InterPro" id="IPR036695">
    <property type="entry name" value="Arg-tRNA-synth_N_sf"/>
</dbReference>
<evidence type="ECO:0000256" key="4">
    <source>
        <dbReference type="ARBA" id="ARBA00012837"/>
    </source>
</evidence>
<dbReference type="InterPro" id="IPR005148">
    <property type="entry name" value="Arg-tRNA-synth_N"/>
</dbReference>
<dbReference type="Gene3D" id="3.30.1360.70">
    <property type="entry name" value="Arginyl tRNA synthetase N-terminal domain"/>
    <property type="match status" value="1"/>
</dbReference>
<evidence type="ECO:0000256" key="12">
    <source>
        <dbReference type="ARBA" id="ARBA00049339"/>
    </source>
</evidence>
<keyword evidence="10 13" id="KW-0030">Aminoacyl-tRNA synthetase</keyword>
<dbReference type="InterPro" id="IPR035684">
    <property type="entry name" value="ArgRS_core"/>
</dbReference>
<evidence type="ECO:0000313" key="16">
    <source>
        <dbReference type="EMBL" id="CEO97366.1"/>
    </source>
</evidence>
<dbReference type="GO" id="GO:0006420">
    <property type="term" value="P:arginyl-tRNA aminoacylation"/>
    <property type="evidence" value="ECO:0007669"/>
    <property type="project" value="InterPro"/>
</dbReference>
<evidence type="ECO:0000259" key="15">
    <source>
        <dbReference type="SMART" id="SM01016"/>
    </source>
</evidence>
<dbReference type="InterPro" id="IPR009080">
    <property type="entry name" value="tRNAsynth_Ia_anticodon-bd"/>
</dbReference>
<dbReference type="AlphaFoldDB" id="A0A0G4IQD7"/>
<evidence type="ECO:0000313" key="17">
    <source>
        <dbReference type="Proteomes" id="UP000039324"/>
    </source>
</evidence>
<keyword evidence="5" id="KW-0963">Cytoplasm</keyword>
<evidence type="ECO:0000256" key="11">
    <source>
        <dbReference type="ARBA" id="ARBA00033033"/>
    </source>
</evidence>
<dbReference type="InterPro" id="IPR001412">
    <property type="entry name" value="aa-tRNA-synth_I_CS"/>
</dbReference>
<comment type="subcellular location">
    <subcellularLocation>
        <location evidence="1">Cytoplasm</location>
    </subcellularLocation>
</comment>
<dbReference type="SMART" id="SM01016">
    <property type="entry name" value="Arg_tRNA_synt_N"/>
    <property type="match status" value="1"/>
</dbReference>
<feature type="domain" description="DALR anticodon binding" evidence="14">
    <location>
        <begin position="464"/>
        <end position="578"/>
    </location>
</feature>
<feature type="domain" description="Arginyl tRNA synthetase N-terminal" evidence="15">
    <location>
        <begin position="8"/>
        <end position="94"/>
    </location>
</feature>
<comment type="similarity">
    <text evidence="2 13">Belongs to the class-I aminoacyl-tRNA synthetase family.</text>
</comment>
<accession>A0A0G4IQD7</accession>